<dbReference type="PROSITE" id="PS50021">
    <property type="entry name" value="CH"/>
    <property type="match status" value="1"/>
</dbReference>
<dbReference type="Gene3D" id="1.10.418.10">
    <property type="entry name" value="Calponin-like domain"/>
    <property type="match status" value="1"/>
</dbReference>
<evidence type="ECO:0000256" key="8">
    <source>
        <dbReference type="ARBA" id="ARBA00023136"/>
    </source>
</evidence>
<feature type="domain" description="Calponin-homology (CH)" evidence="14">
    <location>
        <begin position="60"/>
        <end position="165"/>
    </location>
</feature>
<evidence type="ECO:0000256" key="1">
    <source>
        <dbReference type="ARBA" id="ARBA00004245"/>
    </source>
</evidence>
<keyword evidence="7" id="KW-0175">Coiled coil</keyword>
<proteinExistence type="predicted"/>
<dbReference type="AlphaFoldDB" id="A0A0B1TSH8"/>
<evidence type="ECO:0000313" key="16">
    <source>
        <dbReference type="Proteomes" id="UP000053660"/>
    </source>
</evidence>
<evidence type="ECO:0000256" key="7">
    <source>
        <dbReference type="ARBA" id="ARBA00023054"/>
    </source>
</evidence>
<keyword evidence="9" id="KW-0009">Actin-binding</keyword>
<comment type="subcellular location">
    <subcellularLocation>
        <location evidence="1">Cytoplasm</location>
        <location evidence="1">Cytoskeleton</location>
    </subcellularLocation>
    <subcellularLocation>
        <location evidence="12">Endomembrane system</location>
        <topology evidence="12">Single-pass type IV membrane protein</topology>
        <orientation evidence="12">Cytoplasmic side</orientation>
    </subcellularLocation>
    <subcellularLocation>
        <location evidence="2">Nucleus membrane</location>
        <topology evidence="2">Single-pass membrane protein</topology>
        <orientation evidence="2">Cytoplasmic side</orientation>
    </subcellularLocation>
    <subcellularLocation>
        <location evidence="13">Nucleus membrane</location>
        <topology evidence="13">Single-pass type IV membrane protein</topology>
    </subcellularLocation>
</comment>
<evidence type="ECO:0000256" key="2">
    <source>
        <dbReference type="ARBA" id="ARBA00004528"/>
    </source>
</evidence>
<keyword evidence="6" id="KW-1133">Transmembrane helix</keyword>
<dbReference type="GO" id="GO:0005737">
    <property type="term" value="C:cytoplasm"/>
    <property type="evidence" value="ECO:0007669"/>
    <property type="project" value="UniProtKB-ARBA"/>
</dbReference>
<evidence type="ECO:0000256" key="5">
    <source>
        <dbReference type="ARBA" id="ARBA00022737"/>
    </source>
</evidence>
<dbReference type="InterPro" id="IPR001715">
    <property type="entry name" value="CH_dom"/>
</dbReference>
<evidence type="ECO:0000256" key="9">
    <source>
        <dbReference type="ARBA" id="ARBA00023203"/>
    </source>
</evidence>
<dbReference type="GO" id="GO:0031965">
    <property type="term" value="C:nuclear membrane"/>
    <property type="evidence" value="ECO:0007669"/>
    <property type="project" value="UniProtKB-SubCell"/>
</dbReference>
<dbReference type="PANTHER" id="PTHR23167:SF46">
    <property type="entry name" value="EPS15 HOMOLOGY DOMAIN CONTAINING PROTEIN-BINDING PROTEIN 1, ISOFORM F"/>
    <property type="match status" value="1"/>
</dbReference>
<dbReference type="SUPFAM" id="SSF47576">
    <property type="entry name" value="Calponin-homology domain, CH-domain"/>
    <property type="match status" value="1"/>
</dbReference>
<keyword evidence="4" id="KW-0812">Transmembrane</keyword>
<dbReference type="InterPro" id="IPR050540">
    <property type="entry name" value="F-actin_Monoox_Mical"/>
</dbReference>
<dbReference type="SMART" id="SM00033">
    <property type="entry name" value="CH"/>
    <property type="match status" value="1"/>
</dbReference>
<reference evidence="15 16" key="1">
    <citation type="submission" date="2014-03" db="EMBL/GenBank/DDBJ databases">
        <title>Draft genome of the hookworm Oesophagostomum dentatum.</title>
        <authorList>
            <person name="Mitreva M."/>
        </authorList>
    </citation>
    <scope>NUCLEOTIDE SEQUENCE [LARGE SCALE GENOMIC DNA]</scope>
    <source>
        <strain evidence="15 16">OD-Hann</strain>
    </source>
</reference>
<evidence type="ECO:0000256" key="4">
    <source>
        <dbReference type="ARBA" id="ARBA00022692"/>
    </source>
</evidence>
<gene>
    <name evidence="15" type="ORF">OESDEN_00938</name>
</gene>
<keyword evidence="3" id="KW-0963">Cytoplasm</keyword>
<evidence type="ECO:0000313" key="15">
    <source>
        <dbReference type="EMBL" id="KHJ99061.1"/>
    </source>
</evidence>
<dbReference type="GO" id="GO:0003779">
    <property type="term" value="F:actin binding"/>
    <property type="evidence" value="ECO:0007669"/>
    <property type="project" value="UniProtKB-KW"/>
</dbReference>
<dbReference type="EMBL" id="KN549247">
    <property type="protein sequence ID" value="KHJ99061.1"/>
    <property type="molecule type" value="Genomic_DNA"/>
</dbReference>
<evidence type="ECO:0000256" key="11">
    <source>
        <dbReference type="ARBA" id="ARBA00023242"/>
    </source>
</evidence>
<name>A0A0B1TSH8_OESDE</name>
<dbReference type="OrthoDB" id="18740at2759"/>
<dbReference type="PANTHER" id="PTHR23167">
    <property type="entry name" value="CALPONIN HOMOLOGY DOMAIN-CONTAINING PROTEIN DDB_G0272472-RELATED"/>
    <property type="match status" value="1"/>
</dbReference>
<evidence type="ECO:0000256" key="6">
    <source>
        <dbReference type="ARBA" id="ARBA00022989"/>
    </source>
</evidence>
<evidence type="ECO:0000256" key="10">
    <source>
        <dbReference type="ARBA" id="ARBA00023212"/>
    </source>
</evidence>
<evidence type="ECO:0000259" key="14">
    <source>
        <dbReference type="PROSITE" id="PS50021"/>
    </source>
</evidence>
<accession>A0A0B1TSH8</accession>
<evidence type="ECO:0000256" key="13">
    <source>
        <dbReference type="ARBA" id="ARBA00060498"/>
    </source>
</evidence>
<dbReference type="Pfam" id="PF00307">
    <property type="entry name" value="CH"/>
    <property type="match status" value="1"/>
</dbReference>
<keyword evidence="16" id="KW-1185">Reference proteome</keyword>
<evidence type="ECO:0000256" key="12">
    <source>
        <dbReference type="ARBA" id="ARBA00060457"/>
    </source>
</evidence>
<evidence type="ECO:0000256" key="3">
    <source>
        <dbReference type="ARBA" id="ARBA00022490"/>
    </source>
</evidence>
<dbReference type="InterPro" id="IPR036872">
    <property type="entry name" value="CH_dom_sf"/>
</dbReference>
<dbReference type="Proteomes" id="UP000053660">
    <property type="component" value="Unassembled WGS sequence"/>
</dbReference>
<keyword evidence="8" id="KW-0472">Membrane</keyword>
<organism evidence="15 16">
    <name type="scientific">Oesophagostomum dentatum</name>
    <name type="common">Nodular worm</name>
    <dbReference type="NCBI Taxonomy" id="61180"/>
    <lineage>
        <taxon>Eukaryota</taxon>
        <taxon>Metazoa</taxon>
        <taxon>Ecdysozoa</taxon>
        <taxon>Nematoda</taxon>
        <taxon>Chromadorea</taxon>
        <taxon>Rhabditida</taxon>
        <taxon>Rhabditina</taxon>
        <taxon>Rhabditomorpha</taxon>
        <taxon>Strongyloidea</taxon>
        <taxon>Strongylidae</taxon>
        <taxon>Oesophagostomum</taxon>
    </lineage>
</organism>
<protein>
    <recommendedName>
        <fullName evidence="14">Calponin-homology (CH) domain-containing protein</fullName>
    </recommendedName>
</protein>
<dbReference type="GO" id="GO:0005856">
    <property type="term" value="C:cytoskeleton"/>
    <property type="evidence" value="ECO:0007669"/>
    <property type="project" value="UniProtKB-SubCell"/>
</dbReference>
<dbReference type="FunFam" id="1.10.418.10:FF:000099">
    <property type="entry name" value="Nuclear anchorage protein 1"/>
    <property type="match status" value="1"/>
</dbReference>
<keyword evidence="11" id="KW-0539">Nucleus</keyword>
<keyword evidence="5" id="KW-0677">Repeat</keyword>
<keyword evidence="10" id="KW-0206">Cytoskeleton</keyword>
<sequence>MALLREWGWGSTAVQYSRESTPVRSAPSSPIKRGLAALLSSGPSTSAAESPKVSVKQMKSSVEQVMLRWINAEVAQRVNLRAENMDRDWKDGVLFCALVHRWKPDVIDMEKVRTAEPRENLELAFEMAQKHLGIKRLLEVDDVLCQKPDKRSIITYVSQFIRAFGEAPPVEDHNVYAEFLEWLSNAYKLDLVNSEQGMYFRLRREFIEYRSVYNTIVATKLNFTVEELAEIQERWEIVRSNLERAAASAETRLPKPYSTLSAWTVTGQSLINTPLNLPSEDPHKCLAMLQKMISEHNRHFIDMAAKQDELRQATETGGLGGRPVAAEYVEPLRVRMAALAEEAPLKLATLKVLHAHYTILAYLYDLEVKMKLWRSAESLQLLNRWITEYIQLENENPRAKCNHYLEAMRKTIATEQRTFSPVPDGCFVEKFLAKVVDAINLSVKLDGDSMLKACSRRSDETLKAFEGLKPKLITLRDMWTEWETELLRLEDVAKEGIAKRTNTMKDEMEALRTVESKFDELVPLMSASARLASNQRLELLRMKVDCAMMGKDDGLANILEKDFGSFLKETVLLFISHSSLS</sequence>